<proteinExistence type="predicted"/>
<dbReference type="Proteomes" id="UP001430848">
    <property type="component" value="Unassembled WGS sequence"/>
</dbReference>
<evidence type="ECO:0000313" key="2">
    <source>
        <dbReference type="EMBL" id="KAK7732633.1"/>
    </source>
</evidence>
<protein>
    <submittedName>
        <fullName evidence="2">Uncharacterized protein</fullName>
    </submittedName>
</protein>
<feature type="region of interest" description="Disordered" evidence="1">
    <location>
        <begin position="299"/>
        <end position="332"/>
    </location>
</feature>
<comment type="caution">
    <text evidence="2">The sequence shown here is derived from an EMBL/GenBank/DDBJ whole genome shotgun (WGS) entry which is preliminary data.</text>
</comment>
<feature type="compositionally biased region" description="Acidic residues" evidence="1">
    <location>
        <begin position="318"/>
        <end position="332"/>
    </location>
</feature>
<sequence>MEGRPGIKHPRLRVTPPSVKEFVWLKLTEYGWFSTEEDNKEVAHGITCRLIALCINSSYSEAFHILFDGQAQTDFALEISTKFLSLDPAPNDPNLRSFVSSIFSFYEDFFWSQRIQPNLRKFNYCQSANDGSPVSDDSSVSSDTQDNKLIASTESILRRFFEFPGEIRNMIYKDILIAPENTLLRGFTPPPLLCASKRLRGEALPLFYQYNNFEITVQRSPQDQVLAGGRRLPSVDMRVWRRFLDMWNVFNASGTNGLQYVERVTVIYQLSARSGMPFGTDYAYDRRLGFRFSRTPFEEDGVESHDEARNAGNNESSEGSDDSSSESSDGDGDYCDRECHYAALNRGTFDWPNRSETQRLLFEKTRECRAGRLWKVHPLPRLANMLWRCARDCPQAAQNVDFLYPDLYREGLSSKKQYGKYDEESFFDPDDEDDERQIVA</sequence>
<organism evidence="2 3">
    <name type="scientific">Diaporthe eres</name>
    <name type="common">Phomopsis oblonga</name>
    <dbReference type="NCBI Taxonomy" id="83184"/>
    <lineage>
        <taxon>Eukaryota</taxon>
        <taxon>Fungi</taxon>
        <taxon>Dikarya</taxon>
        <taxon>Ascomycota</taxon>
        <taxon>Pezizomycotina</taxon>
        <taxon>Sordariomycetes</taxon>
        <taxon>Sordariomycetidae</taxon>
        <taxon>Diaporthales</taxon>
        <taxon>Diaporthaceae</taxon>
        <taxon>Diaporthe</taxon>
        <taxon>Diaporthe eres species complex</taxon>
    </lineage>
</organism>
<accession>A0ABR1PCI8</accession>
<keyword evidence="3" id="KW-1185">Reference proteome</keyword>
<name>A0ABR1PCI8_DIAER</name>
<dbReference type="EMBL" id="JAKNSF020000019">
    <property type="protein sequence ID" value="KAK7732633.1"/>
    <property type="molecule type" value="Genomic_DNA"/>
</dbReference>
<gene>
    <name evidence="2" type="ORF">SLS63_004888</name>
</gene>
<reference evidence="2 3" key="1">
    <citation type="submission" date="2024-02" db="EMBL/GenBank/DDBJ databases">
        <title>De novo assembly and annotation of 12 fungi associated with fruit tree decline syndrome in Ontario, Canada.</title>
        <authorList>
            <person name="Sulman M."/>
            <person name="Ellouze W."/>
            <person name="Ilyukhin E."/>
        </authorList>
    </citation>
    <scope>NUCLEOTIDE SEQUENCE [LARGE SCALE GENOMIC DNA]</scope>
    <source>
        <strain evidence="2 3">M169</strain>
    </source>
</reference>
<evidence type="ECO:0000313" key="3">
    <source>
        <dbReference type="Proteomes" id="UP001430848"/>
    </source>
</evidence>
<evidence type="ECO:0000256" key="1">
    <source>
        <dbReference type="SAM" id="MobiDB-lite"/>
    </source>
</evidence>